<feature type="transmembrane region" description="Helical" evidence="8">
    <location>
        <begin position="21"/>
        <end position="42"/>
    </location>
</feature>
<feature type="transmembrane region" description="Helical" evidence="8">
    <location>
        <begin position="102"/>
        <end position="122"/>
    </location>
</feature>
<name>A0A511UL49_9GAMM</name>
<dbReference type="RefSeq" id="WP_146872879.1">
    <property type="nucleotide sequence ID" value="NZ_BJXV01000002.1"/>
</dbReference>
<evidence type="ECO:0000313" key="9">
    <source>
        <dbReference type="EMBL" id="GEN26771.1"/>
    </source>
</evidence>
<feature type="transmembrane region" description="Helical" evidence="8">
    <location>
        <begin position="242"/>
        <end position="260"/>
    </location>
</feature>
<reference evidence="9 10" key="1">
    <citation type="submission" date="2019-07" db="EMBL/GenBank/DDBJ databases">
        <title>Whole genome shotgun sequence of Halomonas variabilis NBRC 102410.</title>
        <authorList>
            <person name="Hosoyama A."/>
            <person name="Uohara A."/>
            <person name="Ohji S."/>
            <person name="Ichikawa N."/>
        </authorList>
    </citation>
    <scope>NUCLEOTIDE SEQUENCE [LARGE SCALE GENOMIC DNA]</scope>
    <source>
        <strain evidence="9 10">NBRC 102410</strain>
    </source>
</reference>
<sequence>MTESRKTGLSQHWHRFTHRMSPPVFFGSALCVIAFCIFGGFFTATASDAFSTLQQTISRTFGWYYALIVTLFLLFTLWLLASPYAKLRLGPPDSRPDYSYRAWFAMLFSAGMGTGLVFWGVAEPLYHHANPFLAEGGTPQAAKEAMRYTFFHWGLHPWAIYILFGASIAYFHFRHDLPLAPRSILHPLIGRHINGPIGHGVDILCTVGTLLGVATSLGLGAMQINSGLAQYMDLPQHTSVQVAIIGLITLVATLSVISGIKAGIRRLSLLNLSLAFGLMLFVFFAGNMIYILETLVGTLGIYLQKLPEMSLWVEYARTSDWQTTWTMFYWGWWISWSPFVGVFVARISRGRTIREFILSVMLVPTLVTFVWLSVFGGSALHIELFGSGGLSQVVQEDVSLSLHALLSELPLARVTMMWATLVIVLFFITSSDSGSLVDDMVTSGGHPNPSRAQRVFWAVSEGAVAGILLIVGGLRALQDASISLGFFMSFLLIAICLGLYRALRSERHMTRADSQAQFVTMPWSKGPSSSDKRPS</sequence>
<evidence type="ECO:0000256" key="3">
    <source>
        <dbReference type="ARBA" id="ARBA00022448"/>
    </source>
</evidence>
<keyword evidence="6 8" id="KW-1133">Transmembrane helix</keyword>
<comment type="subcellular location">
    <subcellularLocation>
        <location evidence="1">Cell membrane</location>
        <topology evidence="1">Multi-pass membrane protein</topology>
    </subcellularLocation>
</comment>
<keyword evidence="5 8" id="KW-0812">Transmembrane</keyword>
<comment type="similarity">
    <text evidence="2">Belongs to the BCCT transporter (TC 2.A.15) family.</text>
</comment>
<proteinExistence type="inferred from homology"/>
<dbReference type="PANTHER" id="PTHR30047">
    <property type="entry name" value="HIGH-AFFINITY CHOLINE TRANSPORT PROTEIN-RELATED"/>
    <property type="match status" value="1"/>
</dbReference>
<evidence type="ECO:0000256" key="1">
    <source>
        <dbReference type="ARBA" id="ARBA00004651"/>
    </source>
</evidence>
<dbReference type="OrthoDB" id="9775735at2"/>
<comment type="caution">
    <text evidence="9">The sequence shown here is derived from an EMBL/GenBank/DDBJ whole genome shotgun (WGS) entry which is preliminary data.</text>
</comment>
<feature type="transmembrane region" description="Helical" evidence="8">
    <location>
        <begin position="327"/>
        <end position="345"/>
    </location>
</feature>
<feature type="transmembrane region" description="Helical" evidence="8">
    <location>
        <begin position="272"/>
        <end position="292"/>
    </location>
</feature>
<feature type="transmembrane region" description="Helical" evidence="8">
    <location>
        <begin position="410"/>
        <end position="428"/>
    </location>
</feature>
<dbReference type="NCBIfam" id="TIGR00842">
    <property type="entry name" value="bcct"/>
    <property type="match status" value="1"/>
</dbReference>
<evidence type="ECO:0000256" key="7">
    <source>
        <dbReference type="ARBA" id="ARBA00023136"/>
    </source>
</evidence>
<keyword evidence="7 8" id="KW-0472">Membrane</keyword>
<evidence type="ECO:0000256" key="5">
    <source>
        <dbReference type="ARBA" id="ARBA00022692"/>
    </source>
</evidence>
<evidence type="ECO:0000256" key="4">
    <source>
        <dbReference type="ARBA" id="ARBA00022475"/>
    </source>
</evidence>
<evidence type="ECO:0000256" key="8">
    <source>
        <dbReference type="SAM" id="Phobius"/>
    </source>
</evidence>
<feature type="transmembrane region" description="Helical" evidence="8">
    <location>
        <begin position="480"/>
        <end position="500"/>
    </location>
</feature>
<accession>A0A511UL49</accession>
<dbReference type="Pfam" id="PF02028">
    <property type="entry name" value="BCCT"/>
    <property type="match status" value="1"/>
</dbReference>
<feature type="transmembrane region" description="Helical" evidence="8">
    <location>
        <begin position="62"/>
        <end position="81"/>
    </location>
</feature>
<keyword evidence="4" id="KW-1003">Cell membrane</keyword>
<evidence type="ECO:0000313" key="10">
    <source>
        <dbReference type="Proteomes" id="UP000321303"/>
    </source>
</evidence>
<dbReference type="PANTHER" id="PTHR30047:SF7">
    <property type="entry name" value="HIGH-AFFINITY CHOLINE TRANSPORT PROTEIN"/>
    <property type="match status" value="1"/>
</dbReference>
<dbReference type="GO" id="GO:0005886">
    <property type="term" value="C:plasma membrane"/>
    <property type="evidence" value="ECO:0007669"/>
    <property type="project" value="UniProtKB-SubCell"/>
</dbReference>
<evidence type="ECO:0000256" key="2">
    <source>
        <dbReference type="ARBA" id="ARBA00005658"/>
    </source>
</evidence>
<dbReference type="Proteomes" id="UP000321303">
    <property type="component" value="Unassembled WGS sequence"/>
</dbReference>
<dbReference type="GO" id="GO:0022857">
    <property type="term" value="F:transmembrane transporter activity"/>
    <property type="evidence" value="ECO:0007669"/>
    <property type="project" value="InterPro"/>
</dbReference>
<feature type="transmembrane region" description="Helical" evidence="8">
    <location>
        <begin position="155"/>
        <end position="173"/>
    </location>
</feature>
<dbReference type="EMBL" id="BJXV01000002">
    <property type="protein sequence ID" value="GEN26771.1"/>
    <property type="molecule type" value="Genomic_DNA"/>
</dbReference>
<dbReference type="AlphaFoldDB" id="A0A511UL49"/>
<keyword evidence="10" id="KW-1185">Reference proteome</keyword>
<evidence type="ECO:0000256" key="6">
    <source>
        <dbReference type="ARBA" id="ARBA00022989"/>
    </source>
</evidence>
<organism evidence="9 10">
    <name type="scientific">Halovibrio variabilis</name>
    <dbReference type="NCBI Taxonomy" id="31910"/>
    <lineage>
        <taxon>Bacteria</taxon>
        <taxon>Pseudomonadati</taxon>
        <taxon>Pseudomonadota</taxon>
        <taxon>Gammaproteobacteria</taxon>
        <taxon>Oceanospirillales</taxon>
        <taxon>Halomonadaceae</taxon>
        <taxon>Halovibrio</taxon>
    </lineage>
</organism>
<feature type="transmembrane region" description="Helical" evidence="8">
    <location>
        <begin position="357"/>
        <end position="382"/>
    </location>
</feature>
<gene>
    <name evidence="9" type="ORF">HVA01_04170</name>
</gene>
<feature type="transmembrane region" description="Helical" evidence="8">
    <location>
        <begin position="201"/>
        <end position="222"/>
    </location>
</feature>
<protein>
    <submittedName>
        <fullName evidence="9">Choline transporter</fullName>
    </submittedName>
</protein>
<dbReference type="InterPro" id="IPR000060">
    <property type="entry name" value="BCCT_transptr"/>
</dbReference>
<feature type="transmembrane region" description="Helical" evidence="8">
    <location>
        <begin position="455"/>
        <end position="474"/>
    </location>
</feature>
<keyword evidence="3" id="KW-0813">Transport</keyword>